<evidence type="ECO:0000256" key="4">
    <source>
        <dbReference type="SAM" id="MobiDB-lite"/>
    </source>
</evidence>
<dbReference type="GO" id="GO:0004180">
    <property type="term" value="F:carboxypeptidase activity"/>
    <property type="evidence" value="ECO:0007669"/>
    <property type="project" value="UniProtKB-KW"/>
</dbReference>
<comment type="subcellular location">
    <subcellularLocation>
        <location evidence="1">Membrane</location>
    </subcellularLocation>
</comment>
<evidence type="ECO:0000256" key="2">
    <source>
        <dbReference type="ARBA" id="ARBA00022645"/>
    </source>
</evidence>
<dbReference type="InterPro" id="IPR001460">
    <property type="entry name" value="PCN-bd_Tpept"/>
</dbReference>
<feature type="compositionally biased region" description="Polar residues" evidence="4">
    <location>
        <begin position="617"/>
        <end position="628"/>
    </location>
</feature>
<dbReference type="AlphaFoldDB" id="A0A2U9S5I7"/>
<keyword evidence="2" id="KW-0378">Hydrolase</keyword>
<evidence type="ECO:0000256" key="1">
    <source>
        <dbReference type="ARBA" id="ARBA00004370"/>
    </source>
</evidence>
<dbReference type="InterPro" id="IPR050515">
    <property type="entry name" value="Beta-lactam/transpept"/>
</dbReference>
<dbReference type="PANTHER" id="PTHR30627:SF1">
    <property type="entry name" value="PEPTIDOGLYCAN D,D-TRANSPEPTIDASE FTSI"/>
    <property type="match status" value="1"/>
</dbReference>
<evidence type="ECO:0000256" key="3">
    <source>
        <dbReference type="ARBA" id="ARBA00023136"/>
    </source>
</evidence>
<evidence type="ECO:0000259" key="6">
    <source>
        <dbReference type="Pfam" id="PF03717"/>
    </source>
</evidence>
<dbReference type="EMBL" id="CP029829">
    <property type="protein sequence ID" value="AWU94153.1"/>
    <property type="molecule type" value="Genomic_DNA"/>
</dbReference>
<proteinExistence type="predicted"/>
<dbReference type="KEGG" id="azm:DM194_07675"/>
<dbReference type="RefSeq" id="WP_111066677.1">
    <property type="nucleotide sequence ID" value="NZ_CP029829.1"/>
</dbReference>
<dbReference type="InterPro" id="IPR005311">
    <property type="entry name" value="PBP_dimer"/>
</dbReference>
<dbReference type="GO" id="GO:0071555">
    <property type="term" value="P:cell wall organization"/>
    <property type="evidence" value="ECO:0007669"/>
    <property type="project" value="TreeGrafter"/>
</dbReference>
<name>A0A2U9S5I7_9PROT</name>
<dbReference type="GO" id="GO:0008658">
    <property type="term" value="F:penicillin binding"/>
    <property type="evidence" value="ECO:0007669"/>
    <property type="project" value="InterPro"/>
</dbReference>
<dbReference type="Gene3D" id="3.30.450.330">
    <property type="match status" value="1"/>
</dbReference>
<feature type="compositionally biased region" description="Low complexity" evidence="4">
    <location>
        <begin position="36"/>
        <end position="48"/>
    </location>
</feature>
<keyword evidence="2" id="KW-0645">Protease</keyword>
<organism evidence="7 8">
    <name type="scientific">Azospirillum ramasamyi</name>
    <dbReference type="NCBI Taxonomy" id="682998"/>
    <lineage>
        <taxon>Bacteria</taxon>
        <taxon>Pseudomonadati</taxon>
        <taxon>Pseudomonadota</taxon>
        <taxon>Alphaproteobacteria</taxon>
        <taxon>Rhodospirillales</taxon>
        <taxon>Azospirillaceae</taxon>
        <taxon>Azospirillum</taxon>
    </lineage>
</organism>
<protein>
    <submittedName>
        <fullName evidence="7">Penicillin-binding protein 2</fullName>
    </submittedName>
</protein>
<dbReference type="Gene3D" id="3.90.1310.10">
    <property type="entry name" value="Penicillin-binding protein 2a (Domain 2)"/>
    <property type="match status" value="1"/>
</dbReference>
<dbReference type="PANTHER" id="PTHR30627">
    <property type="entry name" value="PEPTIDOGLYCAN D,D-TRANSPEPTIDASE"/>
    <property type="match status" value="1"/>
</dbReference>
<evidence type="ECO:0000313" key="7">
    <source>
        <dbReference type="EMBL" id="AWU94153.1"/>
    </source>
</evidence>
<feature type="region of interest" description="Disordered" evidence="4">
    <location>
        <begin position="1"/>
        <end position="48"/>
    </location>
</feature>
<dbReference type="InterPro" id="IPR012338">
    <property type="entry name" value="Beta-lactam/transpept-like"/>
</dbReference>
<feature type="domain" description="Penicillin-binding protein transpeptidase" evidence="5">
    <location>
        <begin position="269"/>
        <end position="566"/>
    </location>
</feature>
<keyword evidence="8" id="KW-1185">Reference proteome</keyword>
<dbReference type="SUPFAM" id="SSF56601">
    <property type="entry name" value="beta-lactamase/transpeptidase-like"/>
    <property type="match status" value="1"/>
</dbReference>
<dbReference type="InterPro" id="IPR036138">
    <property type="entry name" value="PBP_dimer_sf"/>
</dbReference>
<dbReference type="GO" id="GO:0005886">
    <property type="term" value="C:plasma membrane"/>
    <property type="evidence" value="ECO:0007669"/>
    <property type="project" value="TreeGrafter"/>
</dbReference>
<evidence type="ECO:0000259" key="5">
    <source>
        <dbReference type="Pfam" id="PF00905"/>
    </source>
</evidence>
<accession>A0A2U9S5I7</accession>
<feature type="domain" description="Penicillin-binding protein dimerisation" evidence="6">
    <location>
        <begin position="106"/>
        <end position="215"/>
    </location>
</feature>
<dbReference type="Proteomes" id="UP000249605">
    <property type="component" value="Chromosome"/>
</dbReference>
<reference evidence="7 8" key="1">
    <citation type="journal article" date="2019" name="Int. J. Syst. Evol. Microbiol.">
        <title>Azospirillum ramasamyi sp. nov., a novel diazotrophic bacterium isolated from fermented bovine products.</title>
        <authorList>
            <person name="Anandham R."/>
            <person name="Heo J."/>
            <person name="Krishnamoorthy R."/>
            <person name="SenthilKumar M."/>
            <person name="Gopal N.O."/>
            <person name="Kim S.J."/>
            <person name="Kwon S.W."/>
        </authorList>
    </citation>
    <scope>NUCLEOTIDE SEQUENCE [LARGE SCALE GENOMIC DNA]</scope>
    <source>
        <strain evidence="7 8">M2T2B2</strain>
    </source>
</reference>
<dbReference type="Gene3D" id="3.40.710.10">
    <property type="entry name" value="DD-peptidase/beta-lactamase superfamily"/>
    <property type="match status" value="1"/>
</dbReference>
<dbReference type="OrthoDB" id="9789078at2"/>
<feature type="region of interest" description="Disordered" evidence="4">
    <location>
        <begin position="602"/>
        <end position="628"/>
    </location>
</feature>
<sequence length="628" mass="67785">MNGYDHGGPAGYGQPGGGGVPGSPGSTYVPPPAPSPYQQQPQQPYAKPQTSLAVALEQSRYRLLVTAAVVTTVFTAISVKLAMATLFGGGGEPRQHVALAVDNTTTNRADIIDRHGNLLATSLVTQSLFADPKLISHPEEAARKLVSVLPELDYKDLVTKLSGDRRFVWLKRNLTPREQAAVHRLGIPGVAFEREERRFYPAGPLTSHVVGFTGIDNNGLAGMEQGFNKRLTEDPGTPLQLSLDLRLQHVLKKELVATVQEFSAIGATGIVFDVRSGEVLAMVSLPDFDPQDPTGRDPDTLFNRATLGVYEMGSTFKIFNSALAFDTGRIRPSDVFDAKNPIKVGRFTINDYHGKNRALTVAEVFQHSSNLGSVRMVQQVGVAAQKSFMTKMGFTKPTGLELPENGWPLVPNPWREVNSFTISFGHGLSVSPMHTVAASAAVVNGGYFHKPTLLKRSSDAEIPTEQVLSPHTSDLMRRMLRFVVTEGTAKSAAVKGYVVGGKTGTADKQKGRHYQKNSRMSSFLGAFPMNDPRYVVYVLVDEPKATAKTFGYATGGWVAAPAAGRIIRQIGPLLNVPVVDEDSPEILNATYLNAAGSTNWQQHLPPVSAPPPPKGSTVASFPTQTKPR</sequence>
<feature type="compositionally biased region" description="Gly residues" evidence="4">
    <location>
        <begin position="1"/>
        <end position="22"/>
    </location>
</feature>
<keyword evidence="3" id="KW-0472">Membrane</keyword>
<dbReference type="SUPFAM" id="SSF56519">
    <property type="entry name" value="Penicillin binding protein dimerisation domain"/>
    <property type="match status" value="1"/>
</dbReference>
<dbReference type="Pfam" id="PF00905">
    <property type="entry name" value="Transpeptidase"/>
    <property type="match status" value="1"/>
</dbReference>
<keyword evidence="2" id="KW-0121">Carboxypeptidase</keyword>
<evidence type="ECO:0000313" key="8">
    <source>
        <dbReference type="Proteomes" id="UP000249605"/>
    </source>
</evidence>
<dbReference type="Pfam" id="PF03717">
    <property type="entry name" value="PBP_dimer"/>
    <property type="match status" value="1"/>
</dbReference>
<gene>
    <name evidence="7" type="ORF">DM194_07675</name>
</gene>